<dbReference type="Pfam" id="PF13414">
    <property type="entry name" value="TPR_11"/>
    <property type="match status" value="2"/>
</dbReference>
<feature type="repeat" description="TPR" evidence="3">
    <location>
        <begin position="252"/>
        <end position="285"/>
    </location>
</feature>
<feature type="region of interest" description="Disordered" evidence="4">
    <location>
        <begin position="442"/>
        <end position="501"/>
    </location>
</feature>
<feature type="repeat" description="TPR" evidence="3">
    <location>
        <begin position="148"/>
        <end position="181"/>
    </location>
</feature>
<keyword evidence="6" id="KW-1185">Reference proteome</keyword>
<organism evidence="5 6">
    <name type="scientific">Thalassoglobus neptunius</name>
    <dbReference type="NCBI Taxonomy" id="1938619"/>
    <lineage>
        <taxon>Bacteria</taxon>
        <taxon>Pseudomonadati</taxon>
        <taxon>Planctomycetota</taxon>
        <taxon>Planctomycetia</taxon>
        <taxon>Planctomycetales</taxon>
        <taxon>Planctomycetaceae</taxon>
        <taxon>Thalassoglobus</taxon>
    </lineage>
</organism>
<comment type="caution">
    <text evidence="5">The sequence shown here is derived from an EMBL/GenBank/DDBJ whole genome shotgun (WGS) entry which is preliminary data.</text>
</comment>
<name>A0A5C5WGJ6_9PLAN</name>
<sequence>MIRRFLYLLTNARPRTNGLERAMTRTTSLFLGLALLAGCGGSETPQQAVDSSVKPSASPAPTPAAEKTASSSPEKKVVTYDQLIQAADALIEKRDAKNAAKILSTAIKAQPTRPEAYIKRAALLAEAKLYKQAVGDMSSAIGVDPENSKYRNTRGYFLLMLQDYDAAERDFNKAIDIDPEYPQAYNNRGLVFIGQNEYIKALNDFRKASELKEDYVDALNNLGFVFLQMEEPDPAKAVETFTKVLEINDGYLNAISNRGRAHLALKNYDSAIKDFTRAIELQPQNQQYRLHRSEAYRAAGQFDLAREDVNQIARERQIAEVNHMIRNNPRRKELWLTRAQLLLQSDRTEEAKTALDNAIKLDGTFIPSLLSRARLHELEQEYDQVIEVCTKILDLEPNTEAQSLRGDAYMLVDKIDEAIADYEAARRFDTKIVEAYRARAEQREEAGETDLAKADHERADSLETRLTAGPPSSAEEAKPREMVVQPVSFEQVAEEEGPETK</sequence>
<gene>
    <name evidence="5" type="ORF">KOR42_38560</name>
</gene>
<keyword evidence="2 3" id="KW-0802">TPR repeat</keyword>
<keyword evidence="5" id="KW-0449">Lipoprotein</keyword>
<reference evidence="5 6" key="1">
    <citation type="submission" date="2019-02" db="EMBL/GenBank/DDBJ databases">
        <title>Deep-cultivation of Planctomycetes and their phenomic and genomic characterization uncovers novel biology.</title>
        <authorList>
            <person name="Wiegand S."/>
            <person name="Jogler M."/>
            <person name="Boedeker C."/>
            <person name="Pinto D."/>
            <person name="Vollmers J."/>
            <person name="Rivas-Marin E."/>
            <person name="Kohn T."/>
            <person name="Peeters S.H."/>
            <person name="Heuer A."/>
            <person name="Rast P."/>
            <person name="Oberbeckmann S."/>
            <person name="Bunk B."/>
            <person name="Jeske O."/>
            <person name="Meyerdierks A."/>
            <person name="Storesund J.E."/>
            <person name="Kallscheuer N."/>
            <person name="Luecker S."/>
            <person name="Lage O.M."/>
            <person name="Pohl T."/>
            <person name="Merkel B.J."/>
            <person name="Hornburger P."/>
            <person name="Mueller R.-W."/>
            <person name="Bruemmer F."/>
            <person name="Labrenz M."/>
            <person name="Spormann A.M."/>
            <person name="Op Den Camp H."/>
            <person name="Overmann J."/>
            <person name="Amann R."/>
            <person name="Jetten M.S.M."/>
            <person name="Mascher T."/>
            <person name="Medema M.H."/>
            <person name="Devos D.P."/>
            <person name="Kaster A.-K."/>
            <person name="Ovreas L."/>
            <person name="Rohde M."/>
            <person name="Galperin M.Y."/>
            <person name="Jogler C."/>
        </authorList>
    </citation>
    <scope>NUCLEOTIDE SEQUENCE [LARGE SCALE GENOMIC DNA]</scope>
    <source>
        <strain evidence="5 6">KOR42</strain>
    </source>
</reference>
<keyword evidence="1" id="KW-0677">Repeat</keyword>
<feature type="compositionally biased region" description="Acidic residues" evidence="4">
    <location>
        <begin position="492"/>
        <end position="501"/>
    </location>
</feature>
<evidence type="ECO:0000313" key="5">
    <source>
        <dbReference type="EMBL" id="TWT49904.1"/>
    </source>
</evidence>
<evidence type="ECO:0000256" key="3">
    <source>
        <dbReference type="PROSITE-ProRule" id="PRU00339"/>
    </source>
</evidence>
<accession>A0A5C5WGJ6</accession>
<proteinExistence type="predicted"/>
<dbReference type="InterPro" id="IPR011990">
    <property type="entry name" value="TPR-like_helical_dom_sf"/>
</dbReference>
<dbReference type="Pfam" id="PF13181">
    <property type="entry name" value="TPR_8"/>
    <property type="match status" value="1"/>
</dbReference>
<feature type="repeat" description="TPR" evidence="3">
    <location>
        <begin position="182"/>
        <end position="215"/>
    </location>
</feature>
<protein>
    <submittedName>
        <fullName evidence="5">Lipoprotein NlpI</fullName>
    </submittedName>
</protein>
<feature type="region of interest" description="Disordered" evidence="4">
    <location>
        <begin position="45"/>
        <end position="73"/>
    </location>
</feature>
<feature type="compositionally biased region" description="Basic and acidic residues" evidence="4">
    <location>
        <begin position="442"/>
        <end position="463"/>
    </location>
</feature>
<dbReference type="SUPFAM" id="SSF48452">
    <property type="entry name" value="TPR-like"/>
    <property type="match status" value="1"/>
</dbReference>
<dbReference type="InterPro" id="IPR019734">
    <property type="entry name" value="TPR_rpt"/>
</dbReference>
<dbReference type="PROSITE" id="PS50293">
    <property type="entry name" value="TPR_REGION"/>
    <property type="match status" value="1"/>
</dbReference>
<evidence type="ECO:0000256" key="2">
    <source>
        <dbReference type="ARBA" id="ARBA00022803"/>
    </source>
</evidence>
<dbReference type="SMART" id="SM00028">
    <property type="entry name" value="TPR"/>
    <property type="match status" value="10"/>
</dbReference>
<dbReference type="InterPro" id="IPR050498">
    <property type="entry name" value="Ycf3"/>
</dbReference>
<evidence type="ECO:0000256" key="1">
    <source>
        <dbReference type="ARBA" id="ARBA00022737"/>
    </source>
</evidence>
<dbReference type="PANTHER" id="PTHR44858:SF1">
    <property type="entry name" value="UDP-N-ACETYLGLUCOSAMINE--PEPTIDE N-ACETYLGLUCOSAMINYLTRANSFERASE SPINDLY-RELATED"/>
    <property type="match status" value="1"/>
</dbReference>
<dbReference type="SUPFAM" id="SSF81901">
    <property type="entry name" value="HCP-like"/>
    <property type="match status" value="1"/>
</dbReference>
<feature type="repeat" description="TPR" evidence="3">
    <location>
        <begin position="114"/>
        <end position="147"/>
    </location>
</feature>
<feature type="compositionally biased region" description="Low complexity" evidence="4">
    <location>
        <begin position="54"/>
        <end position="72"/>
    </location>
</feature>
<evidence type="ECO:0000256" key="4">
    <source>
        <dbReference type="SAM" id="MobiDB-lite"/>
    </source>
</evidence>
<dbReference type="PANTHER" id="PTHR44858">
    <property type="entry name" value="TETRATRICOPEPTIDE REPEAT PROTEIN 6"/>
    <property type="match status" value="1"/>
</dbReference>
<dbReference type="Proteomes" id="UP000317243">
    <property type="component" value="Unassembled WGS sequence"/>
</dbReference>
<dbReference type="Pfam" id="PF00515">
    <property type="entry name" value="TPR_1"/>
    <property type="match status" value="1"/>
</dbReference>
<dbReference type="EMBL" id="SIHI01000017">
    <property type="protein sequence ID" value="TWT49904.1"/>
    <property type="molecule type" value="Genomic_DNA"/>
</dbReference>
<dbReference type="AlphaFoldDB" id="A0A5C5WGJ6"/>
<dbReference type="PROSITE" id="PS50005">
    <property type="entry name" value="TPR"/>
    <property type="match status" value="4"/>
</dbReference>
<dbReference type="Gene3D" id="1.25.40.10">
    <property type="entry name" value="Tetratricopeptide repeat domain"/>
    <property type="match status" value="3"/>
</dbReference>
<dbReference type="OrthoDB" id="250076at2"/>
<evidence type="ECO:0000313" key="6">
    <source>
        <dbReference type="Proteomes" id="UP000317243"/>
    </source>
</evidence>
<dbReference type="RefSeq" id="WP_146511277.1">
    <property type="nucleotide sequence ID" value="NZ_SIHI01000017.1"/>
</dbReference>